<dbReference type="EMBL" id="HBIM01020651">
    <property type="protein sequence ID" value="CAE0418604.1"/>
    <property type="molecule type" value="Transcribed_RNA"/>
</dbReference>
<organism evidence="5">
    <name type="scientific">Amphora coffeiformis</name>
    <dbReference type="NCBI Taxonomy" id="265554"/>
    <lineage>
        <taxon>Eukaryota</taxon>
        <taxon>Sar</taxon>
        <taxon>Stramenopiles</taxon>
        <taxon>Ochrophyta</taxon>
        <taxon>Bacillariophyta</taxon>
        <taxon>Bacillariophyceae</taxon>
        <taxon>Bacillariophycidae</taxon>
        <taxon>Thalassiophysales</taxon>
        <taxon>Catenulaceae</taxon>
        <taxon>Amphora</taxon>
    </lineage>
</organism>
<dbReference type="InterPro" id="IPR036010">
    <property type="entry name" value="2Fe-2S_ferredoxin-like_sf"/>
</dbReference>
<dbReference type="SUPFAM" id="SSF54292">
    <property type="entry name" value="2Fe-2S ferredoxin-like"/>
    <property type="match status" value="1"/>
</dbReference>
<dbReference type="PROSITE" id="PS51085">
    <property type="entry name" value="2FE2S_FER_2"/>
    <property type="match status" value="1"/>
</dbReference>
<dbReference type="PROSITE" id="PS00197">
    <property type="entry name" value="2FE2S_FER_1"/>
    <property type="match status" value="1"/>
</dbReference>
<evidence type="ECO:0000313" key="5">
    <source>
        <dbReference type="EMBL" id="CAE0418604.1"/>
    </source>
</evidence>
<dbReference type="Pfam" id="PF00111">
    <property type="entry name" value="Fer2"/>
    <property type="match status" value="1"/>
</dbReference>
<keyword evidence="1" id="KW-0001">2Fe-2S</keyword>
<dbReference type="GO" id="GO:0051537">
    <property type="term" value="F:2 iron, 2 sulfur cluster binding"/>
    <property type="evidence" value="ECO:0007669"/>
    <property type="project" value="UniProtKB-KW"/>
</dbReference>
<evidence type="ECO:0000256" key="3">
    <source>
        <dbReference type="SAM" id="SignalP"/>
    </source>
</evidence>
<evidence type="ECO:0000256" key="1">
    <source>
        <dbReference type="ARBA" id="ARBA00022714"/>
    </source>
</evidence>
<keyword evidence="2" id="KW-0411">Iron-sulfur</keyword>
<protein>
    <recommendedName>
        <fullName evidence="4">2Fe-2S ferredoxin-type domain-containing protein</fullName>
    </recommendedName>
</protein>
<evidence type="ECO:0000256" key="2">
    <source>
        <dbReference type="ARBA" id="ARBA00023014"/>
    </source>
</evidence>
<keyword evidence="1" id="KW-0479">Metal-binding</keyword>
<dbReference type="AlphaFoldDB" id="A0A7S3LC23"/>
<evidence type="ECO:0000259" key="4">
    <source>
        <dbReference type="PROSITE" id="PS51085"/>
    </source>
</evidence>
<dbReference type="InterPro" id="IPR006058">
    <property type="entry name" value="2Fe2S_fd_BS"/>
</dbReference>
<sequence>MFSTKIATLLFVMALACSETLAFSVVQRSLAGRASTTTELHMFGGLKGAFANDDSLGKPQNAGLKNGPNINENVTVNGKPVPGAVVGQKITVVAGRVRVKIPVNCQKGDCGTCMVKVNGRKLKACQTALGSGKTTIETL</sequence>
<accession>A0A7S3LC23</accession>
<feature type="domain" description="2Fe-2S ferredoxin-type" evidence="4">
    <location>
        <begin position="72"/>
        <end position="139"/>
    </location>
</feature>
<keyword evidence="3" id="KW-0732">Signal</keyword>
<reference evidence="5" key="1">
    <citation type="submission" date="2021-01" db="EMBL/GenBank/DDBJ databases">
        <authorList>
            <person name="Corre E."/>
            <person name="Pelletier E."/>
            <person name="Niang G."/>
            <person name="Scheremetjew M."/>
            <person name="Finn R."/>
            <person name="Kale V."/>
            <person name="Holt S."/>
            <person name="Cochrane G."/>
            <person name="Meng A."/>
            <person name="Brown T."/>
            <person name="Cohen L."/>
        </authorList>
    </citation>
    <scope>NUCLEOTIDE SEQUENCE</scope>
    <source>
        <strain evidence="5">CCMP127</strain>
    </source>
</reference>
<dbReference type="Gene3D" id="3.10.20.30">
    <property type="match status" value="1"/>
</dbReference>
<keyword evidence="1" id="KW-0408">Iron</keyword>
<dbReference type="PROSITE" id="PS51257">
    <property type="entry name" value="PROKAR_LIPOPROTEIN"/>
    <property type="match status" value="1"/>
</dbReference>
<proteinExistence type="predicted"/>
<dbReference type="CDD" id="cd00207">
    <property type="entry name" value="fer2"/>
    <property type="match status" value="1"/>
</dbReference>
<gene>
    <name evidence="5" type="ORF">ACOF00016_LOCUS15474</name>
</gene>
<feature type="signal peptide" evidence="3">
    <location>
        <begin position="1"/>
        <end position="22"/>
    </location>
</feature>
<dbReference type="InterPro" id="IPR012675">
    <property type="entry name" value="Beta-grasp_dom_sf"/>
</dbReference>
<feature type="chain" id="PRO_5031479478" description="2Fe-2S ferredoxin-type domain-containing protein" evidence="3">
    <location>
        <begin position="23"/>
        <end position="139"/>
    </location>
</feature>
<dbReference type="InterPro" id="IPR001041">
    <property type="entry name" value="2Fe-2S_ferredoxin-type"/>
</dbReference>
<name>A0A7S3LC23_9STRA</name>